<feature type="domain" description="Carboxymuconolactone decarboxylase-like" evidence="3">
    <location>
        <begin position="1002"/>
        <end position="1083"/>
    </location>
</feature>
<evidence type="ECO:0000313" key="5">
    <source>
        <dbReference type="Proteomes" id="UP000782241"/>
    </source>
</evidence>
<dbReference type="InterPro" id="IPR003779">
    <property type="entry name" value="CMD-like"/>
</dbReference>
<dbReference type="Gene3D" id="1.20.1290.10">
    <property type="entry name" value="AhpD-like"/>
    <property type="match status" value="1"/>
</dbReference>
<name>A0A9P7H4V2_9HYPO</name>
<dbReference type="GO" id="GO:0051920">
    <property type="term" value="F:peroxiredoxin activity"/>
    <property type="evidence" value="ECO:0007669"/>
    <property type="project" value="InterPro"/>
</dbReference>
<keyword evidence="5" id="KW-1185">Reference proteome</keyword>
<evidence type="ECO:0000259" key="3">
    <source>
        <dbReference type="Pfam" id="PF02627"/>
    </source>
</evidence>
<feature type="region of interest" description="Disordered" evidence="2">
    <location>
        <begin position="602"/>
        <end position="767"/>
    </location>
</feature>
<feature type="compositionally biased region" description="Pro residues" evidence="2">
    <location>
        <begin position="602"/>
        <end position="613"/>
    </location>
</feature>
<feature type="repeat" description="ANK" evidence="1">
    <location>
        <begin position="832"/>
        <end position="856"/>
    </location>
</feature>
<sequence length="1109" mass="123495">MNDSTGQGWIQHLVHGTSKALVAAGPTACYSGLDQRFFTEIRIFEVCRAIIFNEPTFLAQEEWRKLVQRMKESKGKDGAHSLDDLLDIIVLCSTLRVRTENFIYSDEEDSDQSGKRLDEAYNIAQEGFLLKQALVDWEASATSSHSPAKDDENIIYGSFTSLARTFFSATSIYLSGVFDYEITHWQKMGVVVPNLSEKEIQMHVATILMQADRVLHGSPVSPVLVLFPLRVAGARSWECWQQDLVMQHLTTVEQMFPVAAAFKDDLKDHLHMEGHRNLLRVLKLRRKGQDPMKLLVADHDIPQHQAPGTHTMNVQDGETRVTGLFHLVPDLPRQHQCKEYSGVVRPPGAGKRSPPSGYRPAAHLAAEMLRGRPQSRGESPLSNHETHQPPERGRKPDTGTSKPQAVPKPQPGKPHRRQEDKPTERPKREQPQKKGFDFLKHLPQALATYAGVEALGEHADTAKEWADWFMDMRKTPEEIHEVSAKVTTAKDTITQIQNTLEARPDIIEGDDALPMRKQIDESIKNATAALDKMTKLLQEISSDGLEGTVFGGLEEFYNSYKYKDEWEKKIKLADADLEKQLASLSKLMVNIYSRALMKPAPPGLDNPVPPPAPGKSADSPEARRPSTTSHGSKSRASPTGLDPPPIGKFRKSVDEDINEAVHTEEAKPEPETEKDKDVEDDPTAHAKEQEEDNKVDTEESVSAESPKGVKPKLDENSAEVPPPSTTVGPEQPKEEEASTKEESTGIKPAQPTPAEAKPPKHSQPVRDPGDLLLDAAWNGDTQACSDALRAASPSTRDQQGLTPLHLAAERDHLAIAMLLLDHKAPINARANGGRTPLHLAARYGSAALVEYLVDDGRADVNARTTDGRTPLHYAASVAEDGDEERREVVRVLRDWKADPTVEDNKGRTPRDVAQKKDFWDVSSTLRRAEKRWEDEHHQNCIKGRISFYIYPILHLINTKKMSQNQEYSEAFSKGLKVRGEVLGEEYVSKAVASLDNEYWKPAQELITEYAWGNVWTRPGLDRKQRSLLTLAFLTAQKAWPELTLHTKGALRNGLTEIEIREAILQSMIYLGAPVGLEAMRVTEKAIIQFKAETGGETSEASGSKGRAEE</sequence>
<feature type="compositionally biased region" description="Basic and acidic residues" evidence="2">
    <location>
        <begin position="731"/>
        <end position="744"/>
    </location>
</feature>
<feature type="region of interest" description="Disordered" evidence="2">
    <location>
        <begin position="371"/>
        <end position="435"/>
    </location>
</feature>
<gene>
    <name evidence="4" type="ORF">KAF25_005019</name>
</gene>
<dbReference type="SUPFAM" id="SSF48403">
    <property type="entry name" value="Ankyrin repeat"/>
    <property type="match status" value="1"/>
</dbReference>
<proteinExistence type="predicted"/>
<protein>
    <recommendedName>
        <fullName evidence="3">Carboxymuconolactone decarboxylase-like domain-containing protein</fullName>
    </recommendedName>
</protein>
<feature type="region of interest" description="Disordered" evidence="2">
    <location>
        <begin position="339"/>
        <end position="359"/>
    </location>
</feature>
<dbReference type="Gene3D" id="1.25.40.20">
    <property type="entry name" value="Ankyrin repeat-containing domain"/>
    <property type="match status" value="1"/>
</dbReference>
<dbReference type="EMBL" id="JAGPUO010000005">
    <property type="protein sequence ID" value="KAG5662601.1"/>
    <property type="molecule type" value="Genomic_DNA"/>
</dbReference>
<dbReference type="PANTHER" id="PTHR33570:SF2">
    <property type="entry name" value="CARBOXYMUCONOLACTONE DECARBOXYLASE-LIKE DOMAIN-CONTAINING PROTEIN"/>
    <property type="match status" value="1"/>
</dbReference>
<feature type="repeat" description="ANK" evidence="1">
    <location>
        <begin position="799"/>
        <end position="831"/>
    </location>
</feature>
<feature type="compositionally biased region" description="Basic and acidic residues" evidence="2">
    <location>
        <begin position="417"/>
        <end position="435"/>
    </location>
</feature>
<dbReference type="SUPFAM" id="SSF69118">
    <property type="entry name" value="AhpD-like"/>
    <property type="match status" value="1"/>
</dbReference>
<comment type="caution">
    <text evidence="4">The sequence shown here is derived from an EMBL/GenBank/DDBJ whole genome shotgun (WGS) entry which is preliminary data.</text>
</comment>
<feature type="compositionally biased region" description="Polar residues" evidence="2">
    <location>
        <begin position="625"/>
        <end position="637"/>
    </location>
</feature>
<feature type="compositionally biased region" description="Basic and acidic residues" evidence="2">
    <location>
        <begin position="384"/>
        <end position="397"/>
    </location>
</feature>
<dbReference type="PROSITE" id="PS50088">
    <property type="entry name" value="ANK_REPEAT"/>
    <property type="match status" value="3"/>
</dbReference>
<evidence type="ECO:0000256" key="2">
    <source>
        <dbReference type="SAM" id="MobiDB-lite"/>
    </source>
</evidence>
<dbReference type="PROSITE" id="PS50297">
    <property type="entry name" value="ANK_REP_REGION"/>
    <property type="match status" value="2"/>
</dbReference>
<organism evidence="4 5">
    <name type="scientific">Fusarium avenaceum</name>
    <dbReference type="NCBI Taxonomy" id="40199"/>
    <lineage>
        <taxon>Eukaryota</taxon>
        <taxon>Fungi</taxon>
        <taxon>Dikarya</taxon>
        <taxon>Ascomycota</taxon>
        <taxon>Pezizomycotina</taxon>
        <taxon>Sordariomycetes</taxon>
        <taxon>Hypocreomycetidae</taxon>
        <taxon>Hypocreales</taxon>
        <taxon>Nectriaceae</taxon>
        <taxon>Fusarium</taxon>
        <taxon>Fusarium tricinctum species complex</taxon>
    </lineage>
</organism>
<dbReference type="SMART" id="SM00248">
    <property type="entry name" value="ANK"/>
    <property type="match status" value="3"/>
</dbReference>
<reference evidence="4" key="1">
    <citation type="submission" date="2021-04" db="EMBL/GenBank/DDBJ databases">
        <title>Draft genome of Fusarium avenaceum strain F156N33, isolated from an atmospheric sample in Virginia.</title>
        <authorList>
            <person name="Yang S."/>
            <person name="Vinatzer B.A."/>
            <person name="Coleman J."/>
        </authorList>
    </citation>
    <scope>NUCLEOTIDE SEQUENCE</scope>
    <source>
        <strain evidence="4">F156N33</strain>
    </source>
</reference>
<dbReference type="InterPro" id="IPR029032">
    <property type="entry name" value="AhpD-like"/>
</dbReference>
<accession>A0A9P7H4V2</accession>
<dbReference type="AlphaFoldDB" id="A0A9P7H4V2"/>
<dbReference type="Pfam" id="PF00023">
    <property type="entry name" value="Ank"/>
    <property type="match status" value="1"/>
</dbReference>
<feature type="compositionally biased region" description="Basic and acidic residues" evidence="2">
    <location>
        <begin position="651"/>
        <end position="697"/>
    </location>
</feature>
<dbReference type="InterPro" id="IPR052512">
    <property type="entry name" value="4CMD/NDH-1_regulator"/>
</dbReference>
<keyword evidence="1" id="KW-0040">ANK repeat</keyword>
<dbReference type="InterPro" id="IPR002110">
    <property type="entry name" value="Ankyrin_rpt"/>
</dbReference>
<dbReference type="Pfam" id="PF12796">
    <property type="entry name" value="Ank_2"/>
    <property type="match status" value="1"/>
</dbReference>
<dbReference type="Proteomes" id="UP000782241">
    <property type="component" value="Unassembled WGS sequence"/>
</dbReference>
<feature type="repeat" description="ANK" evidence="1">
    <location>
        <begin position="866"/>
        <end position="904"/>
    </location>
</feature>
<evidence type="ECO:0000313" key="4">
    <source>
        <dbReference type="EMBL" id="KAG5662601.1"/>
    </source>
</evidence>
<dbReference type="InterPro" id="IPR036770">
    <property type="entry name" value="Ankyrin_rpt-contain_sf"/>
</dbReference>
<dbReference type="PANTHER" id="PTHR33570">
    <property type="entry name" value="4-CARBOXYMUCONOLACTONE DECARBOXYLASE FAMILY PROTEIN"/>
    <property type="match status" value="1"/>
</dbReference>
<dbReference type="Pfam" id="PF02627">
    <property type="entry name" value="CMD"/>
    <property type="match status" value="1"/>
</dbReference>
<evidence type="ECO:0000256" key="1">
    <source>
        <dbReference type="PROSITE-ProRule" id="PRU00023"/>
    </source>
</evidence>